<proteinExistence type="inferred from homology"/>
<reference evidence="8 9" key="1">
    <citation type="submission" date="2024-12" db="EMBL/GenBank/DDBJ databases">
        <authorList>
            <person name="Hu S."/>
        </authorList>
    </citation>
    <scope>NUCLEOTIDE SEQUENCE [LARGE SCALE GENOMIC DNA]</scope>
    <source>
        <strain evidence="8 9">P-25</strain>
    </source>
</reference>
<keyword evidence="4" id="KW-0472">Membrane</keyword>
<gene>
    <name evidence="8" type="ORF">E5L68_006525</name>
</gene>
<feature type="domain" description="RagB/SusD" evidence="6">
    <location>
        <begin position="334"/>
        <end position="411"/>
    </location>
</feature>
<evidence type="ECO:0000256" key="2">
    <source>
        <dbReference type="ARBA" id="ARBA00006275"/>
    </source>
</evidence>
<evidence type="ECO:0000256" key="4">
    <source>
        <dbReference type="ARBA" id="ARBA00023136"/>
    </source>
</evidence>
<sequence>MKKYIYTFLISTLFLISCDKYLDVQPKGVRLLETVRDYDEWLNNLDLETSTPASLNLLDDRKDNTTFTPLLTNVNDRIYTWQDQFVETIPGAAAIWTTLYKTIYLYNVVIANVEGIADGTEQQRQSLKAEALLGRAFEYLHLVNLYGKVYNPATANTDLAVPFVTSVDVTDEMPGRSTVQEIYNRIISDINTALPNLPVDNSTNRFRGSVAAAHGVLAKTYLYMGNYTKAAEQAQLALDKGPNVIIDYSTLANAKEISVLMKRSDAIYARMGGTSYLGSEVPTQEFLKTFNTKDLRLKFYYTPIVDLTFSVRGRTTFRPGGVVPGYGYPNWGISVAEMHLIIAEAAVRNDEFAKACDEIDFLRKRRFLAADYVKFVSTDKETVFNKVFEERGFEFAFAGMRWFDMRRLDAEGRMPAVNRYLGTGQLFTTLAPGSPRYTLQIPKQVMFYNPSWEQNP</sequence>
<dbReference type="InterPro" id="IPR012944">
    <property type="entry name" value="SusD_RagB_dom"/>
</dbReference>
<evidence type="ECO:0000256" key="1">
    <source>
        <dbReference type="ARBA" id="ARBA00004442"/>
    </source>
</evidence>
<organism evidence="8 9">
    <name type="scientific">Pedobacter helvus</name>
    <dbReference type="NCBI Taxonomy" id="2563444"/>
    <lineage>
        <taxon>Bacteria</taxon>
        <taxon>Pseudomonadati</taxon>
        <taxon>Bacteroidota</taxon>
        <taxon>Sphingobacteriia</taxon>
        <taxon>Sphingobacteriales</taxon>
        <taxon>Sphingobacteriaceae</taxon>
        <taxon>Pedobacter</taxon>
    </lineage>
</organism>
<dbReference type="PROSITE" id="PS51257">
    <property type="entry name" value="PROKAR_LIPOPROTEIN"/>
    <property type="match status" value="1"/>
</dbReference>
<evidence type="ECO:0000313" key="8">
    <source>
        <dbReference type="EMBL" id="MFN0291038.1"/>
    </source>
</evidence>
<dbReference type="Proteomes" id="UP001517367">
    <property type="component" value="Unassembled WGS sequence"/>
</dbReference>
<dbReference type="Pfam" id="PF07980">
    <property type="entry name" value="SusD_RagB"/>
    <property type="match status" value="1"/>
</dbReference>
<evidence type="ECO:0000313" key="9">
    <source>
        <dbReference type="Proteomes" id="UP001517367"/>
    </source>
</evidence>
<evidence type="ECO:0000259" key="7">
    <source>
        <dbReference type="Pfam" id="PF14322"/>
    </source>
</evidence>
<comment type="caution">
    <text evidence="8">The sequence shown here is derived from an EMBL/GenBank/DDBJ whole genome shotgun (WGS) entry which is preliminary data.</text>
</comment>
<dbReference type="InterPro" id="IPR033985">
    <property type="entry name" value="SusD-like_N"/>
</dbReference>
<evidence type="ECO:0000256" key="5">
    <source>
        <dbReference type="ARBA" id="ARBA00023237"/>
    </source>
</evidence>
<comment type="subcellular location">
    <subcellularLocation>
        <location evidence="1">Cell outer membrane</location>
    </subcellularLocation>
</comment>
<protein>
    <submittedName>
        <fullName evidence="8">RagB/SusD family nutrient uptake outer membrane protein</fullName>
    </submittedName>
</protein>
<evidence type="ECO:0000259" key="6">
    <source>
        <dbReference type="Pfam" id="PF07980"/>
    </source>
</evidence>
<dbReference type="EMBL" id="SRMP02000008">
    <property type="protein sequence ID" value="MFN0291038.1"/>
    <property type="molecule type" value="Genomic_DNA"/>
</dbReference>
<dbReference type="RefSeq" id="WP_138730248.1">
    <property type="nucleotide sequence ID" value="NZ_SRMP02000008.1"/>
</dbReference>
<dbReference type="CDD" id="cd08977">
    <property type="entry name" value="SusD"/>
    <property type="match status" value="1"/>
</dbReference>
<dbReference type="Gene3D" id="1.25.40.390">
    <property type="match status" value="2"/>
</dbReference>
<comment type="similarity">
    <text evidence="2">Belongs to the SusD family.</text>
</comment>
<keyword evidence="9" id="KW-1185">Reference proteome</keyword>
<dbReference type="Pfam" id="PF14322">
    <property type="entry name" value="SusD-like_3"/>
    <property type="match status" value="1"/>
</dbReference>
<feature type="domain" description="SusD-like N-terminal" evidence="7">
    <location>
        <begin position="20"/>
        <end position="222"/>
    </location>
</feature>
<name>A0ABW9JF59_9SPHI</name>
<evidence type="ECO:0000256" key="3">
    <source>
        <dbReference type="ARBA" id="ARBA00022729"/>
    </source>
</evidence>
<keyword evidence="5" id="KW-0998">Cell outer membrane</keyword>
<dbReference type="InterPro" id="IPR011990">
    <property type="entry name" value="TPR-like_helical_dom_sf"/>
</dbReference>
<dbReference type="SUPFAM" id="SSF48452">
    <property type="entry name" value="TPR-like"/>
    <property type="match status" value="1"/>
</dbReference>
<keyword evidence="3" id="KW-0732">Signal</keyword>
<accession>A0ABW9JF59</accession>